<name>A0ABT3GSG1_9BACT</name>
<organism evidence="2 3">
    <name type="scientific">Luteolibacter arcticus</name>
    <dbReference type="NCBI Taxonomy" id="1581411"/>
    <lineage>
        <taxon>Bacteria</taxon>
        <taxon>Pseudomonadati</taxon>
        <taxon>Verrucomicrobiota</taxon>
        <taxon>Verrucomicrobiia</taxon>
        <taxon>Verrucomicrobiales</taxon>
        <taxon>Verrucomicrobiaceae</taxon>
        <taxon>Luteolibacter</taxon>
    </lineage>
</organism>
<sequence length="467" mass="51685">MPSPTPHAAFPGAVWPAIPPTPAAALLAVLGQLAESQFMTADQLAMARRPQLEALMAHAAAQLPFWRKRLKAAGLDPQSAKNAALSLTEWHTRWAALPVLTRAEVQSLDAQLRVAKLPDGHGVVGESVTSGSSGRPVRIARSTLDYFYWQAFQLREHVWRGRDLAGRFLTILRDDSRQVIDESIHLRSMADWGPPASVVWPTGKSFLLDYRAPIRLLVETIRELQPDYLCTFPSLLMEILRHARGEGIELPPLKEAIGVGEASPPELAGLCREVWNAPLCSTYTAAETGAMAYQCREGGRWHVQAEKSYIEVLDSDGRPCEPGETGRVIVTPLHNFAMPLLRYEIGDLATVGQGPCPCGRSLPILDAIPGRARDLLMLPSGEFRPPYYGHHAVMQVRSIRQHQVIQTSRHRVCLRLVVAHPLTRDEEAHVLKSARDALGAGFEVDIEYIDEIVRGPTGKFAEFERRC</sequence>
<evidence type="ECO:0000313" key="3">
    <source>
        <dbReference type="Proteomes" id="UP001320876"/>
    </source>
</evidence>
<protein>
    <submittedName>
        <fullName evidence="2">AMP-binding protein</fullName>
    </submittedName>
</protein>
<dbReference type="InterPro" id="IPR042099">
    <property type="entry name" value="ANL_N_sf"/>
</dbReference>
<evidence type="ECO:0000259" key="1">
    <source>
        <dbReference type="Pfam" id="PF00501"/>
    </source>
</evidence>
<dbReference type="SUPFAM" id="SSF56801">
    <property type="entry name" value="Acetyl-CoA synthetase-like"/>
    <property type="match status" value="1"/>
</dbReference>
<dbReference type="EMBL" id="JAPDDT010000026">
    <property type="protein sequence ID" value="MCW1926426.1"/>
    <property type="molecule type" value="Genomic_DNA"/>
</dbReference>
<feature type="domain" description="AMP-dependent synthetase/ligase" evidence="1">
    <location>
        <begin position="199"/>
        <end position="330"/>
    </location>
</feature>
<proteinExistence type="predicted"/>
<evidence type="ECO:0000313" key="2">
    <source>
        <dbReference type="EMBL" id="MCW1926426.1"/>
    </source>
</evidence>
<dbReference type="PANTHER" id="PTHR36932:SF1">
    <property type="entry name" value="CAPSULAR POLYSACCHARIDE BIOSYNTHESIS PROTEIN"/>
    <property type="match status" value="1"/>
</dbReference>
<reference evidence="2 3" key="1">
    <citation type="submission" date="2022-10" db="EMBL/GenBank/DDBJ databases">
        <title>Luteolibacter arcticus strain CCTCC AB 2014275, whole genome shotgun sequencing project.</title>
        <authorList>
            <person name="Zhao G."/>
            <person name="Shen L."/>
        </authorList>
    </citation>
    <scope>NUCLEOTIDE SEQUENCE [LARGE SCALE GENOMIC DNA]</scope>
    <source>
        <strain evidence="2 3">CCTCC AB 2014275</strain>
    </source>
</reference>
<dbReference type="InterPro" id="IPR000873">
    <property type="entry name" value="AMP-dep_synth/lig_dom"/>
</dbReference>
<accession>A0ABT3GSG1</accession>
<comment type="caution">
    <text evidence="2">The sequence shown here is derived from an EMBL/GenBank/DDBJ whole genome shotgun (WGS) entry which is preliminary data.</text>
</comment>
<dbReference type="PANTHER" id="PTHR36932">
    <property type="entry name" value="CAPSULAR POLYSACCHARIDE BIOSYNTHESIS PROTEIN"/>
    <property type="match status" value="1"/>
</dbReference>
<dbReference type="Gene3D" id="3.40.50.12780">
    <property type="entry name" value="N-terminal domain of ligase-like"/>
    <property type="match status" value="1"/>
</dbReference>
<dbReference type="RefSeq" id="WP_264490534.1">
    <property type="nucleotide sequence ID" value="NZ_JAPDDT010000026.1"/>
</dbReference>
<dbReference type="InterPro" id="IPR053158">
    <property type="entry name" value="CapK_Type1_Caps_Biosynth"/>
</dbReference>
<dbReference type="Pfam" id="PF00501">
    <property type="entry name" value="AMP-binding"/>
    <property type="match status" value="1"/>
</dbReference>
<keyword evidence="3" id="KW-1185">Reference proteome</keyword>
<gene>
    <name evidence="2" type="ORF">OKA05_28000</name>
</gene>
<dbReference type="Proteomes" id="UP001320876">
    <property type="component" value="Unassembled WGS sequence"/>
</dbReference>